<evidence type="ECO:0000256" key="2">
    <source>
        <dbReference type="SAM" id="Phobius"/>
    </source>
</evidence>
<dbReference type="InterPro" id="IPR032465">
    <property type="entry name" value="ACMSD"/>
</dbReference>
<dbReference type="PANTHER" id="PTHR21240">
    <property type="entry name" value="2-AMINO-3-CARBOXYLMUCONATE-6-SEMIALDEHYDE DECARBOXYLASE"/>
    <property type="match status" value="1"/>
</dbReference>
<reference evidence="4 5" key="1">
    <citation type="submission" date="2019-02" db="EMBL/GenBank/DDBJ databases">
        <title>Deep-cultivation of Planctomycetes and their phenomic and genomic characterization uncovers novel biology.</title>
        <authorList>
            <person name="Wiegand S."/>
            <person name="Jogler M."/>
            <person name="Boedeker C."/>
            <person name="Pinto D."/>
            <person name="Vollmers J."/>
            <person name="Rivas-Marin E."/>
            <person name="Kohn T."/>
            <person name="Peeters S.H."/>
            <person name="Heuer A."/>
            <person name="Rast P."/>
            <person name="Oberbeckmann S."/>
            <person name="Bunk B."/>
            <person name="Jeske O."/>
            <person name="Meyerdierks A."/>
            <person name="Storesund J.E."/>
            <person name="Kallscheuer N."/>
            <person name="Luecker S."/>
            <person name="Lage O.M."/>
            <person name="Pohl T."/>
            <person name="Merkel B.J."/>
            <person name="Hornburger P."/>
            <person name="Mueller R.-W."/>
            <person name="Bruemmer F."/>
            <person name="Labrenz M."/>
            <person name="Spormann A.M."/>
            <person name="Op Den Camp H."/>
            <person name="Overmann J."/>
            <person name="Amann R."/>
            <person name="Jetten M.S.M."/>
            <person name="Mascher T."/>
            <person name="Medema M.H."/>
            <person name="Devos D.P."/>
            <person name="Kaster A.-K."/>
            <person name="Ovreas L."/>
            <person name="Rohde M."/>
            <person name="Galperin M.Y."/>
            <person name="Jogler C."/>
        </authorList>
    </citation>
    <scope>NUCLEOTIDE SEQUENCE [LARGE SCALE GENOMIC DNA]</scope>
    <source>
        <strain evidence="4 5">Poly51</strain>
    </source>
</reference>
<keyword evidence="2" id="KW-1133">Transmembrane helix</keyword>
<dbReference type="SUPFAM" id="SSF51556">
    <property type="entry name" value="Metallo-dependent hydrolases"/>
    <property type="match status" value="1"/>
</dbReference>
<keyword evidence="2" id="KW-0812">Transmembrane</keyword>
<sequence>MISTIQLGHSIVPDNFRFKLAAWVGFLVAGVLVFGTSYGQTTAIDASLEANADAAMLDGRDGRDLSVRNFRPKNQLRSPHHPVASAKWTVVDVHTHFSYKLRQSEQALDDFVAVMDRQRIAVCASLDGKLDGKFEDHRNFLWKKYRDRFVIFANVDWQGAGDPNDPPTWACHRQGFAQRTADQLAEAVDGGASGLKVFKKFGLGYRNPDGTLIQIDDRRWDPIWEACGKLGIPVLMHTADPAAFFDPIDETNERWEELSRHPDWSFHGDEFPSREHLLEARNRVIERHPGTNFIGAHIANNSEDLAAVGKWLDRYPNLYVEPASRISELGRQPRTAREFLVRYADRVMFGTDGPWPQQRLRLYWQFFETFDESFDYSEKVPPPQGMWQIDGVGLPDDVLAKIYYQNAVRLIPGIRERIEKFDTTIIPSGNPTIHD</sequence>
<dbReference type="GO" id="GO:0005737">
    <property type="term" value="C:cytoplasm"/>
    <property type="evidence" value="ECO:0007669"/>
    <property type="project" value="TreeGrafter"/>
</dbReference>
<dbReference type="GO" id="GO:0019748">
    <property type="term" value="P:secondary metabolic process"/>
    <property type="evidence" value="ECO:0007669"/>
    <property type="project" value="TreeGrafter"/>
</dbReference>
<comment type="caution">
    <text evidence="4">The sequence shown here is derived from an EMBL/GenBank/DDBJ whole genome shotgun (WGS) entry which is preliminary data.</text>
</comment>
<dbReference type="PANTHER" id="PTHR21240:SF28">
    <property type="entry name" value="ISO-OROTATE DECARBOXYLASE (EUROFUNG)"/>
    <property type="match status" value="1"/>
</dbReference>
<protein>
    <submittedName>
        <fullName evidence="4">Amidohydrolase</fullName>
    </submittedName>
</protein>
<evidence type="ECO:0000313" key="5">
    <source>
        <dbReference type="Proteomes" id="UP000318288"/>
    </source>
</evidence>
<dbReference type="EMBL" id="SJPW01000005">
    <property type="protein sequence ID" value="TWU50944.1"/>
    <property type="molecule type" value="Genomic_DNA"/>
</dbReference>
<organism evidence="4 5">
    <name type="scientific">Rubripirellula tenax</name>
    <dbReference type="NCBI Taxonomy" id="2528015"/>
    <lineage>
        <taxon>Bacteria</taxon>
        <taxon>Pseudomonadati</taxon>
        <taxon>Planctomycetota</taxon>
        <taxon>Planctomycetia</taxon>
        <taxon>Pirellulales</taxon>
        <taxon>Pirellulaceae</taxon>
        <taxon>Rubripirellula</taxon>
    </lineage>
</organism>
<evidence type="ECO:0000259" key="3">
    <source>
        <dbReference type="Pfam" id="PF04909"/>
    </source>
</evidence>
<dbReference type="Gene3D" id="3.20.20.140">
    <property type="entry name" value="Metal-dependent hydrolases"/>
    <property type="match status" value="1"/>
</dbReference>
<name>A0A5C6ERC2_9BACT</name>
<keyword evidence="5" id="KW-1185">Reference proteome</keyword>
<dbReference type="Proteomes" id="UP000318288">
    <property type="component" value="Unassembled WGS sequence"/>
</dbReference>
<dbReference type="GO" id="GO:0016831">
    <property type="term" value="F:carboxy-lyase activity"/>
    <property type="evidence" value="ECO:0007669"/>
    <property type="project" value="InterPro"/>
</dbReference>
<dbReference type="RefSeq" id="WP_146459612.1">
    <property type="nucleotide sequence ID" value="NZ_SJPW01000005.1"/>
</dbReference>
<dbReference type="OrthoDB" id="8673173at2"/>
<dbReference type="InterPro" id="IPR032466">
    <property type="entry name" value="Metal_Hydrolase"/>
</dbReference>
<dbReference type="Pfam" id="PF04909">
    <property type="entry name" value="Amidohydro_2"/>
    <property type="match status" value="1"/>
</dbReference>
<gene>
    <name evidence="4" type="ORF">Poly51_42370</name>
</gene>
<dbReference type="AlphaFoldDB" id="A0A5C6ERC2"/>
<accession>A0A5C6ERC2</accession>
<keyword evidence="2" id="KW-0472">Membrane</keyword>
<feature type="domain" description="Amidohydrolase-related" evidence="3">
    <location>
        <begin position="91"/>
        <end position="411"/>
    </location>
</feature>
<dbReference type="InterPro" id="IPR006680">
    <property type="entry name" value="Amidohydro-rel"/>
</dbReference>
<keyword evidence="1" id="KW-0456">Lyase</keyword>
<evidence type="ECO:0000256" key="1">
    <source>
        <dbReference type="ARBA" id="ARBA00023239"/>
    </source>
</evidence>
<proteinExistence type="predicted"/>
<feature type="transmembrane region" description="Helical" evidence="2">
    <location>
        <begin position="20"/>
        <end position="39"/>
    </location>
</feature>
<evidence type="ECO:0000313" key="4">
    <source>
        <dbReference type="EMBL" id="TWU50944.1"/>
    </source>
</evidence>
<keyword evidence="4" id="KW-0378">Hydrolase</keyword>
<dbReference type="GO" id="GO:0016787">
    <property type="term" value="F:hydrolase activity"/>
    <property type="evidence" value="ECO:0007669"/>
    <property type="project" value="UniProtKB-KW"/>
</dbReference>